<reference evidence="1 2" key="1">
    <citation type="submission" date="2018-09" db="EMBL/GenBank/DDBJ databases">
        <title>Genome sequencing of Nocardioides immobilis CCTCC AB 2017083 for comparison to Nocardioides silvaticus.</title>
        <authorList>
            <person name="Li C."/>
            <person name="Wang G."/>
        </authorList>
    </citation>
    <scope>NUCLEOTIDE SEQUENCE [LARGE SCALE GENOMIC DNA]</scope>
    <source>
        <strain evidence="1 2">CCTCC AB 2017083</strain>
    </source>
</reference>
<dbReference type="OrthoDB" id="3788504at2"/>
<sequence length="88" mass="9437">MIGAGTAGEWIHFLDARDAVDAISELTRMVQRLDDASDEVTGVLYTLSGSPSCDVEEILRVARAATYEAIGLLSSVITRIRLDNPDAA</sequence>
<name>A0A417XZK3_9ACTN</name>
<organism evidence="1 2">
    <name type="scientific">Nocardioides immobilis</name>
    <dbReference type="NCBI Taxonomy" id="2049295"/>
    <lineage>
        <taxon>Bacteria</taxon>
        <taxon>Bacillati</taxon>
        <taxon>Actinomycetota</taxon>
        <taxon>Actinomycetes</taxon>
        <taxon>Propionibacteriales</taxon>
        <taxon>Nocardioidaceae</taxon>
        <taxon>Nocardioides</taxon>
    </lineage>
</organism>
<evidence type="ECO:0000313" key="1">
    <source>
        <dbReference type="EMBL" id="RHW25820.1"/>
    </source>
</evidence>
<dbReference type="AlphaFoldDB" id="A0A417XZK3"/>
<evidence type="ECO:0000313" key="2">
    <source>
        <dbReference type="Proteomes" id="UP000283644"/>
    </source>
</evidence>
<dbReference type="RefSeq" id="WP_118926522.1">
    <property type="nucleotide sequence ID" value="NZ_QXGH01000021.1"/>
</dbReference>
<keyword evidence="2" id="KW-1185">Reference proteome</keyword>
<proteinExistence type="predicted"/>
<dbReference type="Proteomes" id="UP000283644">
    <property type="component" value="Unassembled WGS sequence"/>
</dbReference>
<dbReference type="EMBL" id="QXGH01000021">
    <property type="protein sequence ID" value="RHW25820.1"/>
    <property type="molecule type" value="Genomic_DNA"/>
</dbReference>
<comment type="caution">
    <text evidence="1">The sequence shown here is derived from an EMBL/GenBank/DDBJ whole genome shotgun (WGS) entry which is preliminary data.</text>
</comment>
<gene>
    <name evidence="1" type="ORF">D0Z08_17440</name>
</gene>
<protein>
    <recommendedName>
        <fullName evidence="3">ANTAR domain-containing protein</fullName>
    </recommendedName>
</protein>
<accession>A0A417XZK3</accession>
<evidence type="ECO:0008006" key="3">
    <source>
        <dbReference type="Google" id="ProtNLM"/>
    </source>
</evidence>